<evidence type="ECO:0000256" key="3">
    <source>
        <dbReference type="ARBA" id="ARBA00047806"/>
    </source>
</evidence>
<keyword evidence="2" id="KW-0560">Oxidoreductase</keyword>
<dbReference type="PANTHER" id="PTHR43774">
    <property type="entry name" value="PEPTIDE METHIONINE SULFOXIDE REDUCTASE"/>
    <property type="match status" value="1"/>
</dbReference>
<gene>
    <name evidence="6" type="ORF">EHW67_19380</name>
</gene>
<dbReference type="InterPro" id="IPR036509">
    <property type="entry name" value="Met_Sox_Rdtase_MsrA_sf"/>
</dbReference>
<dbReference type="PANTHER" id="PTHR43774:SF1">
    <property type="entry name" value="PEPTIDE METHIONINE SULFOXIDE REDUCTASE MSRA 2"/>
    <property type="match status" value="1"/>
</dbReference>
<comment type="caution">
    <text evidence="6">The sequence shown here is derived from an EMBL/GenBank/DDBJ whole genome shotgun (WGS) entry which is preliminary data.</text>
</comment>
<reference evidence="6 7" key="1">
    <citation type="submission" date="2018-11" db="EMBL/GenBank/DDBJ databases">
        <title>Arenibacter aquaticus sp.nov., a marine bacterium isolated from surface seawater in the South China Sea.</title>
        <authorList>
            <person name="Guo J."/>
            <person name="Sun J."/>
        </authorList>
    </citation>
    <scope>NUCLEOTIDE SEQUENCE [LARGE SCALE GENOMIC DNA]</scope>
    <source>
        <strain evidence="6 7">GUO666</strain>
    </source>
</reference>
<dbReference type="SUPFAM" id="SSF55068">
    <property type="entry name" value="Peptide methionine sulfoxide reductase"/>
    <property type="match status" value="1"/>
</dbReference>
<dbReference type="Pfam" id="PF01625">
    <property type="entry name" value="PMSR"/>
    <property type="match status" value="1"/>
</dbReference>
<organism evidence="6 7">
    <name type="scientific">Arenibacter aquaticus</name>
    <dbReference type="NCBI Taxonomy" id="2489054"/>
    <lineage>
        <taxon>Bacteria</taxon>
        <taxon>Pseudomonadati</taxon>
        <taxon>Bacteroidota</taxon>
        <taxon>Flavobacteriia</taxon>
        <taxon>Flavobacteriales</taxon>
        <taxon>Flavobacteriaceae</taxon>
        <taxon>Arenibacter</taxon>
    </lineage>
</organism>
<dbReference type="Gene3D" id="3.30.1060.10">
    <property type="entry name" value="Peptide methionine sulphoxide reductase MsrA"/>
    <property type="match status" value="1"/>
</dbReference>
<evidence type="ECO:0000259" key="5">
    <source>
        <dbReference type="Pfam" id="PF01625"/>
    </source>
</evidence>
<evidence type="ECO:0000313" key="6">
    <source>
        <dbReference type="EMBL" id="RTE52474.1"/>
    </source>
</evidence>
<dbReference type="AlphaFoldDB" id="A0A3S0BVE2"/>
<comment type="catalytic activity">
    <reaction evidence="4">
        <text>[thioredoxin]-disulfide + L-methionine + H2O = L-methionine (S)-S-oxide + [thioredoxin]-dithiol</text>
        <dbReference type="Rhea" id="RHEA:19993"/>
        <dbReference type="Rhea" id="RHEA-COMP:10698"/>
        <dbReference type="Rhea" id="RHEA-COMP:10700"/>
        <dbReference type="ChEBI" id="CHEBI:15377"/>
        <dbReference type="ChEBI" id="CHEBI:29950"/>
        <dbReference type="ChEBI" id="CHEBI:50058"/>
        <dbReference type="ChEBI" id="CHEBI:57844"/>
        <dbReference type="ChEBI" id="CHEBI:58772"/>
        <dbReference type="EC" id="1.8.4.11"/>
    </reaction>
</comment>
<feature type="domain" description="Peptide methionine sulphoxide reductase MsrA" evidence="5">
    <location>
        <begin position="6"/>
        <end position="142"/>
    </location>
</feature>
<dbReference type="GO" id="GO:0008113">
    <property type="term" value="F:peptide-methionine (S)-S-oxide reductase activity"/>
    <property type="evidence" value="ECO:0007669"/>
    <property type="project" value="UniProtKB-EC"/>
</dbReference>
<dbReference type="EC" id="1.8.4.11" evidence="1"/>
<dbReference type="EMBL" id="RQPJ01000021">
    <property type="protein sequence ID" value="RTE52474.1"/>
    <property type="molecule type" value="Genomic_DNA"/>
</dbReference>
<dbReference type="Proteomes" id="UP000267585">
    <property type="component" value="Unassembled WGS sequence"/>
</dbReference>
<evidence type="ECO:0000313" key="7">
    <source>
        <dbReference type="Proteomes" id="UP000267585"/>
    </source>
</evidence>
<dbReference type="InterPro" id="IPR002569">
    <property type="entry name" value="Met_Sox_Rdtase_MsrA_dom"/>
</dbReference>
<name>A0A3S0BVE2_9FLAO</name>
<sequence>MESTNKIAFGGGCHWCTEAVFQSIKGVVRVEQGFVASTDKASYFSEAVVVHYQNHKVTLEDLILIHLHSHRATSAHSMRRKYRSAIYVYNQRDKEISTKALENYQGEFNNKLVTQVLPFVAFKPSEAQFQNYYYSNPKKPFCEAYISPKLQLLVHKFEALVDKEKL</sequence>
<proteinExistence type="predicted"/>
<evidence type="ECO:0000256" key="2">
    <source>
        <dbReference type="ARBA" id="ARBA00023002"/>
    </source>
</evidence>
<evidence type="ECO:0000256" key="1">
    <source>
        <dbReference type="ARBA" id="ARBA00012502"/>
    </source>
</evidence>
<keyword evidence="7" id="KW-1185">Reference proteome</keyword>
<dbReference type="OrthoDB" id="4174719at2"/>
<evidence type="ECO:0000256" key="4">
    <source>
        <dbReference type="ARBA" id="ARBA00048782"/>
    </source>
</evidence>
<comment type="catalytic activity">
    <reaction evidence="3">
        <text>L-methionyl-[protein] + [thioredoxin]-disulfide + H2O = L-methionyl-(S)-S-oxide-[protein] + [thioredoxin]-dithiol</text>
        <dbReference type="Rhea" id="RHEA:14217"/>
        <dbReference type="Rhea" id="RHEA-COMP:10698"/>
        <dbReference type="Rhea" id="RHEA-COMP:10700"/>
        <dbReference type="Rhea" id="RHEA-COMP:12313"/>
        <dbReference type="Rhea" id="RHEA-COMP:12315"/>
        <dbReference type="ChEBI" id="CHEBI:15377"/>
        <dbReference type="ChEBI" id="CHEBI:16044"/>
        <dbReference type="ChEBI" id="CHEBI:29950"/>
        <dbReference type="ChEBI" id="CHEBI:44120"/>
        <dbReference type="ChEBI" id="CHEBI:50058"/>
        <dbReference type="EC" id="1.8.4.11"/>
    </reaction>
</comment>
<accession>A0A3S0BVE2</accession>
<protein>
    <recommendedName>
        <fullName evidence="1">peptide-methionine (S)-S-oxide reductase</fullName>
        <ecNumber evidence="1">1.8.4.11</ecNumber>
    </recommendedName>
</protein>